<proteinExistence type="predicted"/>
<name>A0ACB7Y2K8_9ERIC</name>
<evidence type="ECO:0000313" key="1">
    <source>
        <dbReference type="EMBL" id="KAH7847718.1"/>
    </source>
</evidence>
<keyword evidence="2" id="KW-1185">Reference proteome</keyword>
<dbReference type="EMBL" id="CM037155">
    <property type="protein sequence ID" value="KAH7847718.1"/>
    <property type="molecule type" value="Genomic_DNA"/>
</dbReference>
<sequence>MPKTDVIQELQQFKNREEVVAAADSDKEREARDKSIDHKPSLPNPSGFISFPKRKRSTTGVIAKPPSSIVSPLSPIDKELKIEELVMVKREECVGIDVEVKKSEKARRKKRIRSDIGCSNGENTKRMKKMKKKKMDSGPDPPPDLPQNFREKIEGLNGCDLSLVIQKRLTKSDVNDKKYRMSIPIRKIKYEFLRGEEKKLLDSREDKKIKVIEVELIEPSCERLTTLSLRKWEMKKKKGKTSEIYNLVNKNWYNRVVVHNGLLEEMVVQLYAFRVEGKLHFALVKVDDVGGGDGSGVGGGGGDGGNVGGACGIGSSSRGRSRGSDEGAAHDRKEYSGQSI</sequence>
<organism evidence="1 2">
    <name type="scientific">Vaccinium darrowii</name>
    <dbReference type="NCBI Taxonomy" id="229202"/>
    <lineage>
        <taxon>Eukaryota</taxon>
        <taxon>Viridiplantae</taxon>
        <taxon>Streptophyta</taxon>
        <taxon>Embryophyta</taxon>
        <taxon>Tracheophyta</taxon>
        <taxon>Spermatophyta</taxon>
        <taxon>Magnoliopsida</taxon>
        <taxon>eudicotyledons</taxon>
        <taxon>Gunneridae</taxon>
        <taxon>Pentapetalae</taxon>
        <taxon>asterids</taxon>
        <taxon>Ericales</taxon>
        <taxon>Ericaceae</taxon>
        <taxon>Vaccinioideae</taxon>
        <taxon>Vaccinieae</taxon>
        <taxon>Vaccinium</taxon>
    </lineage>
</organism>
<dbReference type="Proteomes" id="UP000828048">
    <property type="component" value="Chromosome 5"/>
</dbReference>
<comment type="caution">
    <text evidence="1">The sequence shown here is derived from an EMBL/GenBank/DDBJ whole genome shotgun (WGS) entry which is preliminary data.</text>
</comment>
<evidence type="ECO:0000313" key="2">
    <source>
        <dbReference type="Proteomes" id="UP000828048"/>
    </source>
</evidence>
<protein>
    <submittedName>
        <fullName evidence="1">Uncharacterized protein</fullName>
    </submittedName>
</protein>
<gene>
    <name evidence="1" type="ORF">Vadar_029490</name>
</gene>
<reference evidence="1 2" key="1">
    <citation type="journal article" date="2021" name="Hortic Res">
        <title>High-quality reference genome and annotation aids understanding of berry development for evergreen blueberry (Vaccinium darrowii).</title>
        <authorList>
            <person name="Yu J."/>
            <person name="Hulse-Kemp A.M."/>
            <person name="Babiker E."/>
            <person name="Staton M."/>
        </authorList>
    </citation>
    <scope>NUCLEOTIDE SEQUENCE [LARGE SCALE GENOMIC DNA]</scope>
    <source>
        <strain evidence="2">cv. NJ 8807/NJ 8810</strain>
        <tissue evidence="1">Young leaf</tissue>
    </source>
</reference>
<accession>A0ACB7Y2K8</accession>